<dbReference type="InterPro" id="IPR013815">
    <property type="entry name" value="ATP_grasp_subdomain_1"/>
</dbReference>
<dbReference type="GO" id="GO:0046872">
    <property type="term" value="F:metal ion binding"/>
    <property type="evidence" value="ECO:0007669"/>
    <property type="project" value="InterPro"/>
</dbReference>
<dbReference type="Pfam" id="PF22660">
    <property type="entry name" value="RS_preATP-grasp-like"/>
    <property type="match status" value="1"/>
</dbReference>
<dbReference type="GO" id="GO:0006189">
    <property type="term" value="P:'de novo' IMP biosynthetic process"/>
    <property type="evidence" value="ECO:0007669"/>
    <property type="project" value="UniProtKB-UniPathway"/>
</dbReference>
<dbReference type="InterPro" id="IPR011054">
    <property type="entry name" value="Rudment_hybrid_motif"/>
</dbReference>
<dbReference type="RefSeq" id="XP_018298580.1">
    <property type="nucleotide sequence ID" value="XM_018438917.1"/>
</dbReference>
<evidence type="ECO:0000256" key="11">
    <source>
        <dbReference type="ARBA" id="ARBA00031607"/>
    </source>
</evidence>
<dbReference type="InterPro" id="IPR000031">
    <property type="entry name" value="PurE_dom"/>
</dbReference>
<dbReference type="NCBIfam" id="TIGR01161">
    <property type="entry name" value="purK"/>
    <property type="match status" value="1"/>
</dbReference>
<dbReference type="SUPFAM" id="SSF52255">
    <property type="entry name" value="N5-CAIR mutase (phosphoribosylaminoimidazole carboxylase, PurE)"/>
    <property type="match status" value="1"/>
</dbReference>
<name>A0A167R063_PHYB8</name>
<dbReference type="Gene3D" id="3.30.470.20">
    <property type="entry name" value="ATP-grasp fold, B domain"/>
    <property type="match status" value="1"/>
</dbReference>
<dbReference type="Gene3D" id="3.30.1490.20">
    <property type="entry name" value="ATP-grasp fold, A domain"/>
    <property type="match status" value="1"/>
</dbReference>
<protein>
    <recommendedName>
        <fullName evidence="5">Phosphoribosylaminoimidazole carboxylase</fullName>
        <ecNumber evidence="4">4.1.1.21</ecNumber>
    </recommendedName>
    <alternativeName>
        <fullName evidence="11">AIR carboxylase</fullName>
    </alternativeName>
</protein>
<evidence type="ECO:0000256" key="10">
    <source>
        <dbReference type="ARBA" id="ARBA00023239"/>
    </source>
</evidence>
<evidence type="ECO:0000256" key="6">
    <source>
        <dbReference type="ARBA" id="ARBA00022741"/>
    </source>
</evidence>
<dbReference type="AlphaFoldDB" id="A0A167R063"/>
<evidence type="ECO:0000313" key="14">
    <source>
        <dbReference type="EMBL" id="OAD80540.1"/>
    </source>
</evidence>
<comment type="similarity">
    <text evidence="3">In the C-terminal section; belongs to the AIR carboxylase family. Class I subfamily.</text>
</comment>
<evidence type="ECO:0000256" key="1">
    <source>
        <dbReference type="ARBA" id="ARBA00001244"/>
    </source>
</evidence>
<evidence type="ECO:0000313" key="15">
    <source>
        <dbReference type="Proteomes" id="UP000077315"/>
    </source>
</evidence>
<dbReference type="HAMAP" id="MF_01928">
    <property type="entry name" value="PurK"/>
    <property type="match status" value="1"/>
</dbReference>
<evidence type="ECO:0000256" key="5">
    <source>
        <dbReference type="ARBA" id="ARBA00021059"/>
    </source>
</evidence>
<dbReference type="GO" id="GO:0005524">
    <property type="term" value="F:ATP binding"/>
    <property type="evidence" value="ECO:0007669"/>
    <property type="project" value="UniProtKB-UniRule"/>
</dbReference>
<comment type="catalytic activity">
    <reaction evidence="1">
        <text>5-amino-1-(5-phospho-D-ribosyl)imidazole-4-carboxylate + H(+) = 5-amino-1-(5-phospho-beta-D-ribosyl)imidazole + CO2</text>
        <dbReference type="Rhea" id="RHEA:10792"/>
        <dbReference type="ChEBI" id="CHEBI:15378"/>
        <dbReference type="ChEBI" id="CHEBI:16526"/>
        <dbReference type="ChEBI" id="CHEBI:77657"/>
        <dbReference type="ChEBI" id="CHEBI:137981"/>
        <dbReference type="EC" id="4.1.1.21"/>
    </reaction>
</comment>
<dbReference type="InterPro" id="IPR054350">
    <property type="entry name" value="PurT/PurK_preATP-grasp"/>
</dbReference>
<gene>
    <name evidence="14" type="ORF">PHYBLDRAFT_184343</name>
</gene>
<dbReference type="PROSITE" id="PS50975">
    <property type="entry name" value="ATP_GRASP"/>
    <property type="match status" value="1"/>
</dbReference>
<dbReference type="InterPro" id="IPR016185">
    <property type="entry name" value="PreATP-grasp_dom_sf"/>
</dbReference>
<dbReference type="SMART" id="SM01001">
    <property type="entry name" value="AIRC"/>
    <property type="match status" value="1"/>
</dbReference>
<evidence type="ECO:0000256" key="12">
    <source>
        <dbReference type="PROSITE-ProRule" id="PRU00409"/>
    </source>
</evidence>
<evidence type="ECO:0000256" key="2">
    <source>
        <dbReference type="ARBA" id="ARBA00004747"/>
    </source>
</evidence>
<dbReference type="SUPFAM" id="SSF51246">
    <property type="entry name" value="Rudiment single hybrid motif"/>
    <property type="match status" value="1"/>
</dbReference>
<dbReference type="Pfam" id="PF02222">
    <property type="entry name" value="ATP-grasp"/>
    <property type="match status" value="1"/>
</dbReference>
<dbReference type="Gene3D" id="3.40.50.1970">
    <property type="match status" value="1"/>
</dbReference>
<dbReference type="InterPro" id="IPR003135">
    <property type="entry name" value="ATP-grasp_carboxylate-amine"/>
</dbReference>
<dbReference type="InterPro" id="IPR011761">
    <property type="entry name" value="ATP-grasp"/>
</dbReference>
<dbReference type="EC" id="4.1.1.21" evidence="4"/>
<evidence type="ECO:0000256" key="9">
    <source>
        <dbReference type="ARBA" id="ARBA00022840"/>
    </source>
</evidence>
<dbReference type="SUPFAM" id="SSF56059">
    <property type="entry name" value="Glutathione synthetase ATP-binding domain-like"/>
    <property type="match status" value="1"/>
</dbReference>
<dbReference type="FunFam" id="3.30.470.20:FF:000037">
    <property type="entry name" value="Phosphoribosylaminoimidazole carboxylase, chloroplastic"/>
    <property type="match status" value="1"/>
</dbReference>
<dbReference type="FunFam" id="3.40.50.1970:FF:000013">
    <property type="entry name" value="Phosphoribosylaminoimidazole carboxylase"/>
    <property type="match status" value="1"/>
</dbReference>
<reference evidence="15" key="1">
    <citation type="submission" date="2015-06" db="EMBL/GenBank/DDBJ databases">
        <title>Expansion of signal transduction pathways in fungi by whole-genome duplication.</title>
        <authorList>
            <consortium name="DOE Joint Genome Institute"/>
            <person name="Corrochano L.M."/>
            <person name="Kuo A."/>
            <person name="Marcet-Houben M."/>
            <person name="Polaino S."/>
            <person name="Salamov A."/>
            <person name="Villalobos J.M."/>
            <person name="Alvarez M.I."/>
            <person name="Avalos J."/>
            <person name="Benito E.P."/>
            <person name="Benoit I."/>
            <person name="Burger G."/>
            <person name="Camino L.P."/>
            <person name="Canovas D."/>
            <person name="Cerda-Olmedo E."/>
            <person name="Cheng J.-F."/>
            <person name="Dominguez A."/>
            <person name="Elias M."/>
            <person name="Eslava A.P."/>
            <person name="Glaser F."/>
            <person name="Grimwood J."/>
            <person name="Gutierrez G."/>
            <person name="Heitman J."/>
            <person name="Henrissat B."/>
            <person name="Iturriaga E.A."/>
            <person name="Lang B.F."/>
            <person name="Lavin J.L."/>
            <person name="Lee S."/>
            <person name="Li W."/>
            <person name="Lindquist E."/>
            <person name="Lopez-Garcia S."/>
            <person name="Luque E.M."/>
            <person name="Marcos A.T."/>
            <person name="Martin J."/>
            <person name="McCluskey K."/>
            <person name="Medina H.R."/>
            <person name="Miralles-Duran A."/>
            <person name="Miyazaki A."/>
            <person name="Munoz-Torres E."/>
            <person name="Oguiza J.A."/>
            <person name="Ohm R."/>
            <person name="Olmedo M."/>
            <person name="Orejas M."/>
            <person name="Ortiz-Castellanos L."/>
            <person name="Pisabarro A.G."/>
            <person name="Rodriguez-Romero J."/>
            <person name="Ruiz-Herrera J."/>
            <person name="Ruiz-Vazquez R."/>
            <person name="Sanz C."/>
            <person name="Schackwitz W."/>
            <person name="Schmutz J."/>
            <person name="Shahriari M."/>
            <person name="Shelest E."/>
            <person name="Silva-Franco F."/>
            <person name="Soanes D."/>
            <person name="Syed K."/>
            <person name="Tagua V.G."/>
            <person name="Talbot N.J."/>
            <person name="Thon M."/>
            <person name="De vries R.P."/>
            <person name="Wiebenga A."/>
            <person name="Yadav J.S."/>
            <person name="Braun E.L."/>
            <person name="Baker S."/>
            <person name="Garre V."/>
            <person name="Horwitz B."/>
            <person name="Torres-Martinez S."/>
            <person name="Idnurm A."/>
            <person name="Herrera-Estrella A."/>
            <person name="Gabaldon T."/>
            <person name="Grigoriev I.V."/>
        </authorList>
    </citation>
    <scope>NUCLEOTIDE SEQUENCE [LARGE SCALE GENOMIC DNA]</scope>
    <source>
        <strain evidence="15">NRRL 1555(-)</strain>
    </source>
</reference>
<dbReference type="InParanoid" id="A0A167R063"/>
<dbReference type="HAMAP" id="MF_01929">
    <property type="entry name" value="PurE_classI"/>
    <property type="match status" value="1"/>
</dbReference>
<dbReference type="NCBIfam" id="TIGR01162">
    <property type="entry name" value="purE"/>
    <property type="match status" value="1"/>
</dbReference>
<keyword evidence="15" id="KW-1185">Reference proteome</keyword>
<keyword evidence="6 12" id="KW-0547">Nucleotide-binding</keyword>
<dbReference type="Pfam" id="PF00731">
    <property type="entry name" value="AIRC"/>
    <property type="match status" value="1"/>
</dbReference>
<comment type="pathway">
    <text evidence="2">Purine metabolism; IMP biosynthesis via de novo pathway; 5-amino-1-(5-phospho-D-ribosyl)imidazole-4-carboxylate from 5-amino-1-(5-phospho-D-ribosyl)imidazole (carboxylase route): step 1/1.</text>
</comment>
<dbReference type="SUPFAM" id="SSF52440">
    <property type="entry name" value="PreATP-grasp domain"/>
    <property type="match status" value="1"/>
</dbReference>
<dbReference type="GeneID" id="28999823"/>
<sequence>MAIGPRIPYSLIEVICLKKGQNLGSERESLGIPGTQGSRKNVISYALTSRCSPEKEGKGVLKYLQYNIIDRWFYDVFKREFFFFTVVTPLFKYIFQDLGGVRGRVCWCTSCLDKVRISVRDNDSTQSHITLAGISCRSKVTFLPFILPILLQDQQNNPKGFRMNNQKVGILGGGQLGRMMVEAASRLNLEVIILDAPENAPAKQIEATQSHISGAFNDAAKIRELAGKVDVLTVEIEHVDAQVLADIENEGKVKVHPSASTVKVIQDKFVQKNHLRANGIPVAAYVETPNSNAVLEAGKQFGYPFMLKSKTLAYDGRGNYVVKSEADIKCAMETLSKTPLYAEKWAPFTKELAVMVVRRANGEVRSYPVVETIHKNSVCHLVIAPAQVSGEVLKKAQVIAENAIKTFTGAGIFGVEMFVMKDGEILLNEIAPRPHNSGHYTIEACDTSQYENHMRAILDMPLGSTAMKVPASIMVNILGTSDSMELCYRPCKEALLTDGATIHLYGKKECRAGRKMGHITIVGESMMQVQKRLKPILHAIEPEIERPLTLRPLVGIIMGSDSDLPVMKVGAQILKNFGIPFELSIVSAHRTPMRMVEYAQSAADRGLMAIIAGAGGAAHLPGMVAAMTPLPVIGVPVKGTHLDGVDSLHSIVQMPRGIPVATVAINNSTNAALLAIRILGASIPSVQKQMSEYMKQMEGEVLQKVDKLDNVGWENY</sequence>
<keyword evidence="10" id="KW-0456">Lyase</keyword>
<dbReference type="InterPro" id="IPR033747">
    <property type="entry name" value="PurE_ClassI"/>
</dbReference>
<accession>A0A167R063</accession>
<dbReference type="UniPathway" id="UPA00074">
    <property type="reaction ID" value="UER00130"/>
</dbReference>
<dbReference type="GO" id="GO:0004638">
    <property type="term" value="F:phosphoribosylaminoimidazole carboxylase activity"/>
    <property type="evidence" value="ECO:0007669"/>
    <property type="project" value="UniProtKB-EC"/>
</dbReference>
<dbReference type="Gene3D" id="3.40.50.20">
    <property type="match status" value="1"/>
</dbReference>
<dbReference type="VEuPathDB" id="FungiDB:PHYBLDRAFT_184343"/>
<evidence type="ECO:0000256" key="3">
    <source>
        <dbReference type="ARBA" id="ARBA00006114"/>
    </source>
</evidence>
<proteinExistence type="inferred from homology"/>
<keyword evidence="8" id="KW-0210">Decarboxylase</keyword>
<dbReference type="InterPro" id="IPR005875">
    <property type="entry name" value="PurK"/>
</dbReference>
<dbReference type="NCBIfam" id="NF004679">
    <property type="entry name" value="PRK06019.1-5"/>
    <property type="match status" value="1"/>
</dbReference>
<evidence type="ECO:0000256" key="8">
    <source>
        <dbReference type="ARBA" id="ARBA00022793"/>
    </source>
</evidence>
<dbReference type="PANTHER" id="PTHR11609">
    <property type="entry name" value="PURINE BIOSYNTHESIS PROTEIN 6/7, PUR6/7"/>
    <property type="match status" value="1"/>
</dbReference>
<dbReference type="STRING" id="763407.A0A167R063"/>
<evidence type="ECO:0000256" key="7">
    <source>
        <dbReference type="ARBA" id="ARBA00022755"/>
    </source>
</evidence>
<dbReference type="PANTHER" id="PTHR11609:SF5">
    <property type="entry name" value="PHOSPHORIBOSYLAMINOIMIDAZOLE CARBOXYLASE"/>
    <property type="match status" value="1"/>
</dbReference>
<keyword evidence="7" id="KW-0658">Purine biosynthesis</keyword>
<dbReference type="FunCoup" id="A0A167R063">
    <property type="interactions" value="93"/>
</dbReference>
<dbReference type="Proteomes" id="UP000077315">
    <property type="component" value="Unassembled WGS sequence"/>
</dbReference>
<evidence type="ECO:0000256" key="4">
    <source>
        <dbReference type="ARBA" id="ARBA00012329"/>
    </source>
</evidence>
<dbReference type="OrthoDB" id="15425at2759"/>
<feature type="domain" description="ATP-grasp" evidence="13">
    <location>
        <begin position="272"/>
        <end position="458"/>
    </location>
</feature>
<dbReference type="Pfam" id="PF17769">
    <property type="entry name" value="PurK_C"/>
    <property type="match status" value="1"/>
</dbReference>
<dbReference type="InterPro" id="IPR040686">
    <property type="entry name" value="PurK_C"/>
</dbReference>
<keyword evidence="9 12" id="KW-0067">ATP-binding</keyword>
<dbReference type="EMBL" id="KV440971">
    <property type="protein sequence ID" value="OAD80540.1"/>
    <property type="molecule type" value="Genomic_DNA"/>
</dbReference>
<evidence type="ECO:0000259" key="13">
    <source>
        <dbReference type="PROSITE" id="PS50975"/>
    </source>
</evidence>
<organism evidence="14 15">
    <name type="scientific">Phycomyces blakesleeanus (strain ATCC 8743b / DSM 1359 / FGSC 10004 / NBRC 33097 / NRRL 1555)</name>
    <dbReference type="NCBI Taxonomy" id="763407"/>
    <lineage>
        <taxon>Eukaryota</taxon>
        <taxon>Fungi</taxon>
        <taxon>Fungi incertae sedis</taxon>
        <taxon>Mucoromycota</taxon>
        <taxon>Mucoromycotina</taxon>
        <taxon>Mucoromycetes</taxon>
        <taxon>Mucorales</taxon>
        <taxon>Phycomycetaceae</taxon>
        <taxon>Phycomyces</taxon>
    </lineage>
</organism>